<sequence>MIPLYTYSIPYFKPVQFIFRHFPFHLNFFNERSFRTAFADLDHLHNAFFLPFRHYFYQSRIYVPCPAEYFKFISLSHRPIPETDAGHITSDK</sequence>
<organism evidence="1 2">
    <name type="scientific">Candidatus Gottesmanbacteria bacterium GW2011_GWA2_42_18</name>
    <dbReference type="NCBI Taxonomy" id="1618442"/>
    <lineage>
        <taxon>Bacteria</taxon>
        <taxon>Candidatus Gottesmaniibacteriota</taxon>
    </lineage>
</organism>
<evidence type="ECO:0000313" key="1">
    <source>
        <dbReference type="EMBL" id="KKS45781.1"/>
    </source>
</evidence>
<comment type="caution">
    <text evidence="1">The sequence shown here is derived from an EMBL/GenBank/DDBJ whole genome shotgun (WGS) entry which is preliminary data.</text>
</comment>
<gene>
    <name evidence="1" type="ORF">UV09_C0028G0001</name>
</gene>
<dbReference type="Proteomes" id="UP000034320">
    <property type="component" value="Unassembled WGS sequence"/>
</dbReference>
<name>A0A0G1BHK5_9BACT</name>
<reference evidence="1 2" key="1">
    <citation type="journal article" date="2015" name="Nature">
        <title>rRNA introns, odd ribosomes, and small enigmatic genomes across a large radiation of phyla.</title>
        <authorList>
            <person name="Brown C.T."/>
            <person name="Hug L.A."/>
            <person name="Thomas B.C."/>
            <person name="Sharon I."/>
            <person name="Castelle C.J."/>
            <person name="Singh A."/>
            <person name="Wilkins M.J."/>
            <person name="Williams K.H."/>
            <person name="Banfield J.F."/>
        </authorList>
    </citation>
    <scope>NUCLEOTIDE SEQUENCE [LARGE SCALE GENOMIC DNA]</scope>
</reference>
<proteinExistence type="predicted"/>
<evidence type="ECO:0000313" key="2">
    <source>
        <dbReference type="Proteomes" id="UP000034320"/>
    </source>
</evidence>
<dbReference type="EMBL" id="LCDD01000028">
    <property type="protein sequence ID" value="KKS45781.1"/>
    <property type="molecule type" value="Genomic_DNA"/>
</dbReference>
<accession>A0A0G1BHK5</accession>
<protein>
    <submittedName>
        <fullName evidence="1">Uncharacterized protein</fullName>
    </submittedName>
</protein>
<dbReference type="AlphaFoldDB" id="A0A0G1BHK5"/>